<evidence type="ECO:0000313" key="3">
    <source>
        <dbReference type="Proteomes" id="UP000717996"/>
    </source>
</evidence>
<comment type="caution">
    <text evidence="2">The sequence shown here is derived from an EMBL/GenBank/DDBJ whole genome shotgun (WGS) entry which is preliminary data.</text>
</comment>
<dbReference type="GO" id="GO:0008137">
    <property type="term" value="F:NADH dehydrogenase (ubiquinone) activity"/>
    <property type="evidence" value="ECO:0007669"/>
    <property type="project" value="TreeGrafter"/>
</dbReference>
<dbReference type="GO" id="GO:0051536">
    <property type="term" value="F:iron-sulfur cluster binding"/>
    <property type="evidence" value="ECO:0007669"/>
    <property type="project" value="InterPro"/>
</dbReference>
<name>A0A9P6YFU4_RHIOR</name>
<protein>
    <recommendedName>
        <fullName evidence="1">NADH:ubiquinone oxidoreductase-like 20kDa subunit domain-containing protein</fullName>
    </recommendedName>
</protein>
<dbReference type="GO" id="GO:0009060">
    <property type="term" value="P:aerobic respiration"/>
    <property type="evidence" value="ECO:0007669"/>
    <property type="project" value="TreeGrafter"/>
</dbReference>
<sequence length="92" mass="10133">MYRSAPFYDQDRLGTAFQASPCQSDAMIVADTLTSMMAPALREVYDKGICANGGGYYHYPYFVVHGCGRIVPVDINVPGCPPTSKILLYDIF</sequence>
<organism evidence="2 3">
    <name type="scientific">Rhizopus oryzae</name>
    <name type="common">Mucormycosis agent</name>
    <name type="synonym">Rhizopus arrhizus var. delemar</name>
    <dbReference type="NCBI Taxonomy" id="64495"/>
    <lineage>
        <taxon>Eukaryota</taxon>
        <taxon>Fungi</taxon>
        <taxon>Fungi incertae sedis</taxon>
        <taxon>Mucoromycota</taxon>
        <taxon>Mucoromycotina</taxon>
        <taxon>Mucoromycetes</taxon>
        <taxon>Mucorales</taxon>
        <taxon>Mucorineae</taxon>
        <taxon>Rhizopodaceae</taxon>
        <taxon>Rhizopus</taxon>
    </lineage>
</organism>
<dbReference type="OrthoDB" id="268400at2759"/>
<dbReference type="Pfam" id="PF01058">
    <property type="entry name" value="Oxidored_q6"/>
    <property type="match status" value="1"/>
</dbReference>
<dbReference type="GO" id="GO:0045271">
    <property type="term" value="C:respiratory chain complex I"/>
    <property type="evidence" value="ECO:0007669"/>
    <property type="project" value="TreeGrafter"/>
</dbReference>
<dbReference type="InterPro" id="IPR006137">
    <property type="entry name" value="NADH_UbQ_OxRdtase-like_20kDa"/>
</dbReference>
<feature type="domain" description="NADH:ubiquinone oxidoreductase-like 20kDa subunit" evidence="1">
    <location>
        <begin position="37"/>
        <end position="88"/>
    </location>
</feature>
<dbReference type="GO" id="GO:0032981">
    <property type="term" value="P:mitochondrial respiratory chain complex I assembly"/>
    <property type="evidence" value="ECO:0007669"/>
    <property type="project" value="TreeGrafter"/>
</dbReference>
<dbReference type="SUPFAM" id="SSF56770">
    <property type="entry name" value="HydA/Nqo6-like"/>
    <property type="match status" value="1"/>
</dbReference>
<dbReference type="GO" id="GO:0015990">
    <property type="term" value="P:electron transport coupled proton transport"/>
    <property type="evidence" value="ECO:0007669"/>
    <property type="project" value="TreeGrafter"/>
</dbReference>
<reference evidence="2" key="1">
    <citation type="journal article" date="2020" name="Microb. Genom.">
        <title>Genetic diversity of clinical and environmental Mucorales isolates obtained from an investigation of mucormycosis cases among solid organ transplant recipients.</title>
        <authorList>
            <person name="Nguyen M.H."/>
            <person name="Kaul D."/>
            <person name="Muto C."/>
            <person name="Cheng S.J."/>
            <person name="Richter R.A."/>
            <person name="Bruno V.M."/>
            <person name="Liu G."/>
            <person name="Beyhan S."/>
            <person name="Sundermann A.J."/>
            <person name="Mounaud S."/>
            <person name="Pasculle A.W."/>
            <person name="Nierman W.C."/>
            <person name="Driscoll E."/>
            <person name="Cumbie R."/>
            <person name="Clancy C.J."/>
            <person name="Dupont C.L."/>
        </authorList>
    </citation>
    <scope>NUCLEOTIDE SEQUENCE</scope>
    <source>
        <strain evidence="2">GL16</strain>
    </source>
</reference>
<evidence type="ECO:0000313" key="2">
    <source>
        <dbReference type="EMBL" id="KAG1547320.1"/>
    </source>
</evidence>
<accession>A0A9P6YFU4</accession>
<dbReference type="PANTHER" id="PTHR11995:SF14">
    <property type="entry name" value="NADH DEHYDROGENASE [UBIQUINONE] IRON-SULFUR PROTEIN 7, MITOCHONDRIAL"/>
    <property type="match status" value="1"/>
</dbReference>
<dbReference type="Gene3D" id="3.40.50.12280">
    <property type="match status" value="1"/>
</dbReference>
<dbReference type="PANTHER" id="PTHR11995">
    <property type="entry name" value="NADH DEHYDROGENASE"/>
    <property type="match status" value="1"/>
</dbReference>
<dbReference type="AlphaFoldDB" id="A0A9P6YFU4"/>
<dbReference type="OMA" id="AFAHSEC"/>
<dbReference type="Proteomes" id="UP000717996">
    <property type="component" value="Unassembled WGS sequence"/>
</dbReference>
<proteinExistence type="predicted"/>
<dbReference type="EMBL" id="JAANIT010000479">
    <property type="protein sequence ID" value="KAG1547320.1"/>
    <property type="molecule type" value="Genomic_DNA"/>
</dbReference>
<gene>
    <name evidence="2" type="ORF">G6F51_004333</name>
</gene>
<dbReference type="GO" id="GO:0005739">
    <property type="term" value="C:mitochondrion"/>
    <property type="evidence" value="ECO:0007669"/>
    <property type="project" value="GOC"/>
</dbReference>
<evidence type="ECO:0000259" key="1">
    <source>
        <dbReference type="Pfam" id="PF01058"/>
    </source>
</evidence>